<reference evidence="1" key="1">
    <citation type="submission" date="2014-09" db="EMBL/GenBank/DDBJ databases">
        <authorList>
            <person name="Magalhaes I.L.F."/>
            <person name="Oliveira U."/>
            <person name="Santos F.R."/>
            <person name="Vidigal T.H.D.A."/>
            <person name="Brescovit A.D."/>
            <person name="Santos A.J."/>
        </authorList>
    </citation>
    <scope>NUCLEOTIDE SEQUENCE</scope>
    <source>
        <tissue evidence="1">Shoot tissue taken approximately 20 cm above the soil surface</tissue>
    </source>
</reference>
<organism evidence="1">
    <name type="scientific">Arundo donax</name>
    <name type="common">Giant reed</name>
    <name type="synonym">Donax arundinaceus</name>
    <dbReference type="NCBI Taxonomy" id="35708"/>
    <lineage>
        <taxon>Eukaryota</taxon>
        <taxon>Viridiplantae</taxon>
        <taxon>Streptophyta</taxon>
        <taxon>Embryophyta</taxon>
        <taxon>Tracheophyta</taxon>
        <taxon>Spermatophyta</taxon>
        <taxon>Magnoliopsida</taxon>
        <taxon>Liliopsida</taxon>
        <taxon>Poales</taxon>
        <taxon>Poaceae</taxon>
        <taxon>PACMAD clade</taxon>
        <taxon>Arundinoideae</taxon>
        <taxon>Arundineae</taxon>
        <taxon>Arundo</taxon>
    </lineage>
</organism>
<dbReference type="EMBL" id="GBRH01228112">
    <property type="protein sequence ID" value="JAD69783.1"/>
    <property type="molecule type" value="Transcribed_RNA"/>
</dbReference>
<evidence type="ECO:0000313" key="1">
    <source>
        <dbReference type="EMBL" id="JAD69783.1"/>
    </source>
</evidence>
<sequence length="10" mass="1232">MQKRNSVTLR</sequence>
<protein>
    <submittedName>
        <fullName evidence="1">Uncharacterized protein</fullName>
    </submittedName>
</protein>
<reference evidence="1" key="2">
    <citation type="journal article" date="2015" name="Data Brief">
        <title>Shoot transcriptome of the giant reed, Arundo donax.</title>
        <authorList>
            <person name="Barrero R.A."/>
            <person name="Guerrero F.D."/>
            <person name="Moolhuijzen P."/>
            <person name="Goolsby J.A."/>
            <person name="Tidwell J."/>
            <person name="Bellgard S.E."/>
            <person name="Bellgard M.I."/>
        </authorList>
    </citation>
    <scope>NUCLEOTIDE SEQUENCE</scope>
    <source>
        <tissue evidence="1">Shoot tissue taken approximately 20 cm above the soil surface</tissue>
    </source>
</reference>
<proteinExistence type="predicted"/>
<accession>A0A0A9C5P3</accession>
<name>A0A0A9C5P3_ARUDO</name>